<dbReference type="AlphaFoldDB" id="A0A512HLN7"/>
<protein>
    <recommendedName>
        <fullName evidence="4">Phosphatidylglycerol lysyltransferase</fullName>
        <ecNumber evidence="3">2.3.2.3</ecNumber>
    </recommendedName>
    <alternativeName>
        <fullName evidence="12">Lysylphosphatidylglycerol synthase</fullName>
    </alternativeName>
</protein>
<dbReference type="GO" id="GO:0055091">
    <property type="term" value="P:phospholipid homeostasis"/>
    <property type="evidence" value="ECO:0007669"/>
    <property type="project" value="TreeGrafter"/>
</dbReference>
<evidence type="ECO:0000256" key="10">
    <source>
        <dbReference type="ARBA" id="ARBA00023136"/>
    </source>
</evidence>
<feature type="transmembrane region" description="Helical" evidence="14">
    <location>
        <begin position="416"/>
        <end position="435"/>
    </location>
</feature>
<evidence type="ECO:0000256" key="8">
    <source>
        <dbReference type="ARBA" id="ARBA00022989"/>
    </source>
</evidence>
<evidence type="ECO:0000256" key="1">
    <source>
        <dbReference type="ARBA" id="ARBA00004651"/>
    </source>
</evidence>
<dbReference type="GO" id="GO:0005886">
    <property type="term" value="C:plasma membrane"/>
    <property type="evidence" value="ECO:0007669"/>
    <property type="project" value="UniProtKB-SubCell"/>
</dbReference>
<dbReference type="SUPFAM" id="SSF55729">
    <property type="entry name" value="Acyl-CoA N-acyltransferases (Nat)"/>
    <property type="match status" value="1"/>
</dbReference>
<evidence type="ECO:0000256" key="13">
    <source>
        <dbReference type="ARBA" id="ARBA00047540"/>
    </source>
</evidence>
<dbReference type="Proteomes" id="UP000321717">
    <property type="component" value="Unassembled WGS sequence"/>
</dbReference>
<name>A0A512HLN7_9HYPH</name>
<evidence type="ECO:0000256" key="5">
    <source>
        <dbReference type="ARBA" id="ARBA00022475"/>
    </source>
</evidence>
<evidence type="ECO:0000256" key="6">
    <source>
        <dbReference type="ARBA" id="ARBA00022679"/>
    </source>
</evidence>
<feature type="transmembrane region" description="Helical" evidence="14">
    <location>
        <begin position="471"/>
        <end position="493"/>
    </location>
</feature>
<keyword evidence="7 14" id="KW-0812">Transmembrane</keyword>
<keyword evidence="9" id="KW-0443">Lipid metabolism</keyword>
<feature type="transmembrane region" description="Helical" evidence="14">
    <location>
        <begin position="109"/>
        <end position="130"/>
    </location>
</feature>
<feature type="transmembrane region" description="Helical" evidence="14">
    <location>
        <begin position="441"/>
        <end position="459"/>
    </location>
</feature>
<dbReference type="GO" id="GO:0050071">
    <property type="term" value="F:phosphatidylglycerol lysyltransferase activity"/>
    <property type="evidence" value="ECO:0007669"/>
    <property type="project" value="UniProtKB-EC"/>
</dbReference>
<sequence>MSSPQNHDETILPPDPFTKDLTPRFGFLARYGKPLAAILTVVVFSFVGYAIYRLTEEVSYDDVVRSLVDTSPSSILLAVFFTVLSFATLCFYDWNALAFIGRKKPFGEVALTAFSAYAVGNVAGFGALSGGAIRYRAYSRAGLAPDEIGRIIAFVTLSFSLGLTIITSVALIPMSPEIGPLIGIDPVWLRAVAMLILAGLAALYFIARRRIRAGNIQGLRFVDSRLLSRQFLVTVLDIAFSSSVAYALLPAGAAISWPAFFAVYAVAIGLGIVSHVPGGVGVFEAVIIAALGDQVGTDQILAALVAYRLIYYVLPLLVAIVLVSLAELRQVAAHPLPSGMVRTASRIAPLLLATLTLILGVMLVLSSVTPTPSDNIAFLSTLFPLPIIEGAHFIASLLGLLLVIAARGISQRLDGAWWTTMFAAAAALVLSILKAVALGEASMLAVLLVGLFVSRRLFVRPASLFRQTLNTSWLLAIAVLFIGTMVVMLFVYRDVEYSHDLWWQFEFEAEAPRSLRAMLGLTIVSSAIAVFSLLRPASLPVAPPQEEALRKAATIVAAQDVADANLVRTGDKSVMFSPDGDAFIMYGKQGRSLIAFLDPVGPRAARAELVWQFVETARTAGCRAVFYQASPALLPALADVGMKALKLGESAHVDLAQFDLKGGRWANLRQAATRAERDGLAFEIVPVDQVSSILGDLRAVSDAWLDEHNTREKGFSLGAFTDDYMLSQPVALLRFGGRIVALANILLTDTKEEASIDLMRFAPDAPKGAMDFLFVSLLTYLRREGYRNFNLGMAPLSGLSRREVAPVWDRIANTFFEHGERYYNFKGLRAFKSKFHPEWQPRYLAVSGGQSPIIALLDATLLIGGGLKGVVKR</sequence>
<dbReference type="InterPro" id="IPR051211">
    <property type="entry name" value="PG_lysyltransferase"/>
</dbReference>
<dbReference type="Pfam" id="PF09924">
    <property type="entry name" value="LPG_synthase_C"/>
    <property type="match status" value="1"/>
</dbReference>
<reference evidence="16 17" key="1">
    <citation type="submission" date="2019-07" db="EMBL/GenBank/DDBJ databases">
        <title>Whole genome shotgun sequence of Rhizobium naphthalenivorans NBRC 107585.</title>
        <authorList>
            <person name="Hosoyama A."/>
            <person name="Uohara A."/>
            <person name="Ohji S."/>
            <person name="Ichikawa N."/>
        </authorList>
    </citation>
    <scope>NUCLEOTIDE SEQUENCE [LARGE SCALE GENOMIC DNA]</scope>
    <source>
        <strain evidence="16 17">NBRC 107585</strain>
    </source>
</reference>
<comment type="similarity">
    <text evidence="2">Belongs to the LPG synthase family.</text>
</comment>
<dbReference type="RefSeq" id="WP_147181304.1">
    <property type="nucleotide sequence ID" value="NZ_BJZP01000018.1"/>
</dbReference>
<evidence type="ECO:0000259" key="15">
    <source>
        <dbReference type="Pfam" id="PF09924"/>
    </source>
</evidence>
<dbReference type="GO" id="GO:0046677">
    <property type="term" value="P:response to antibiotic"/>
    <property type="evidence" value="ECO:0007669"/>
    <property type="project" value="UniProtKB-KW"/>
</dbReference>
<comment type="catalytic activity">
    <reaction evidence="13">
        <text>L-lysyl-tRNA(Lys) + a 1,2-diacyl-sn-glycero-3-phospho-(1'-sn-glycerol) = a 1,2-diacyl-sn-glycero-3-phospho-1'-(3'-O-L-lysyl)-sn-glycerol + tRNA(Lys)</text>
        <dbReference type="Rhea" id="RHEA:10668"/>
        <dbReference type="Rhea" id="RHEA-COMP:9696"/>
        <dbReference type="Rhea" id="RHEA-COMP:9697"/>
        <dbReference type="ChEBI" id="CHEBI:64716"/>
        <dbReference type="ChEBI" id="CHEBI:75792"/>
        <dbReference type="ChEBI" id="CHEBI:78442"/>
        <dbReference type="ChEBI" id="CHEBI:78529"/>
        <dbReference type="EC" id="2.3.2.3"/>
    </reaction>
</comment>
<evidence type="ECO:0000256" key="2">
    <source>
        <dbReference type="ARBA" id="ARBA00008627"/>
    </source>
</evidence>
<comment type="subcellular location">
    <subcellularLocation>
        <location evidence="1">Cell membrane</location>
        <topology evidence="1">Multi-pass membrane protein</topology>
    </subcellularLocation>
</comment>
<evidence type="ECO:0000256" key="3">
    <source>
        <dbReference type="ARBA" id="ARBA00012014"/>
    </source>
</evidence>
<organism evidence="16 17">
    <name type="scientific">Ciceribacter naphthalenivorans</name>
    <dbReference type="NCBI Taxonomy" id="1118451"/>
    <lineage>
        <taxon>Bacteria</taxon>
        <taxon>Pseudomonadati</taxon>
        <taxon>Pseudomonadota</taxon>
        <taxon>Alphaproteobacteria</taxon>
        <taxon>Hyphomicrobiales</taxon>
        <taxon>Rhizobiaceae</taxon>
        <taxon>Ciceribacter</taxon>
    </lineage>
</organism>
<evidence type="ECO:0000256" key="12">
    <source>
        <dbReference type="ARBA" id="ARBA00031899"/>
    </source>
</evidence>
<dbReference type="InterPro" id="IPR016181">
    <property type="entry name" value="Acyl_CoA_acyltransferase"/>
</dbReference>
<accession>A0A512HLN7</accession>
<feature type="transmembrane region" description="Helical" evidence="14">
    <location>
        <begin position="151"/>
        <end position="175"/>
    </location>
</feature>
<keyword evidence="11" id="KW-0046">Antibiotic resistance</keyword>
<feature type="domain" description="Phosphatidylglycerol lysyltransferase C-terminal" evidence="15">
    <location>
        <begin position="561"/>
        <end position="845"/>
    </location>
</feature>
<feature type="transmembrane region" description="Helical" evidence="14">
    <location>
        <begin position="75"/>
        <end position="97"/>
    </location>
</feature>
<dbReference type="OrthoDB" id="145485at2"/>
<dbReference type="PANTHER" id="PTHR34697:SF2">
    <property type="entry name" value="PHOSPHATIDYLGLYCEROL LYSYLTRANSFERASE"/>
    <property type="match status" value="1"/>
</dbReference>
<comment type="caution">
    <text evidence="16">The sequence shown here is derived from an EMBL/GenBank/DDBJ whole genome shotgun (WGS) entry which is preliminary data.</text>
</comment>
<evidence type="ECO:0000313" key="17">
    <source>
        <dbReference type="Proteomes" id="UP000321717"/>
    </source>
</evidence>
<dbReference type="EMBL" id="BJZP01000018">
    <property type="protein sequence ID" value="GEO86362.1"/>
    <property type="molecule type" value="Genomic_DNA"/>
</dbReference>
<dbReference type="EC" id="2.3.2.3" evidence="3"/>
<feature type="transmembrane region" description="Helical" evidence="14">
    <location>
        <begin position="187"/>
        <end position="206"/>
    </location>
</feature>
<gene>
    <name evidence="16" type="ORF">RNA01_32940</name>
</gene>
<feature type="transmembrane region" description="Helical" evidence="14">
    <location>
        <begin position="309"/>
        <end position="326"/>
    </location>
</feature>
<evidence type="ECO:0000256" key="14">
    <source>
        <dbReference type="SAM" id="Phobius"/>
    </source>
</evidence>
<keyword evidence="6" id="KW-0808">Transferase</keyword>
<keyword evidence="8 14" id="KW-1133">Transmembrane helix</keyword>
<dbReference type="NCBIfam" id="NF033480">
    <property type="entry name" value="bifunc_MprF"/>
    <property type="match status" value="1"/>
</dbReference>
<keyword evidence="5" id="KW-1003">Cell membrane</keyword>
<evidence type="ECO:0000256" key="4">
    <source>
        <dbReference type="ARBA" id="ARBA00021546"/>
    </source>
</evidence>
<feature type="transmembrane region" description="Helical" evidence="14">
    <location>
        <begin position="35"/>
        <end position="54"/>
    </location>
</feature>
<dbReference type="Pfam" id="PF03706">
    <property type="entry name" value="LPG_synthase_TM"/>
    <property type="match status" value="1"/>
</dbReference>
<feature type="transmembrane region" description="Helical" evidence="14">
    <location>
        <begin position="347"/>
        <end position="365"/>
    </location>
</feature>
<dbReference type="InterPro" id="IPR022791">
    <property type="entry name" value="L-PG_synthase/AglD"/>
</dbReference>
<keyword evidence="10 14" id="KW-0472">Membrane</keyword>
<evidence type="ECO:0000256" key="7">
    <source>
        <dbReference type="ARBA" id="ARBA00022692"/>
    </source>
</evidence>
<dbReference type="InterPro" id="IPR024320">
    <property type="entry name" value="LPG_synthase_C"/>
</dbReference>
<evidence type="ECO:0000256" key="11">
    <source>
        <dbReference type="ARBA" id="ARBA00023251"/>
    </source>
</evidence>
<dbReference type="PANTHER" id="PTHR34697">
    <property type="entry name" value="PHOSPHATIDYLGLYCEROL LYSYLTRANSFERASE"/>
    <property type="match status" value="1"/>
</dbReference>
<evidence type="ECO:0000256" key="9">
    <source>
        <dbReference type="ARBA" id="ARBA00023098"/>
    </source>
</evidence>
<keyword evidence="17" id="KW-1185">Reference proteome</keyword>
<evidence type="ECO:0000313" key="16">
    <source>
        <dbReference type="EMBL" id="GEO86362.1"/>
    </source>
</evidence>
<proteinExistence type="inferred from homology"/>
<dbReference type="GO" id="GO:0006629">
    <property type="term" value="P:lipid metabolic process"/>
    <property type="evidence" value="ECO:0007669"/>
    <property type="project" value="UniProtKB-KW"/>
</dbReference>
<feature type="transmembrane region" description="Helical" evidence="14">
    <location>
        <begin position="385"/>
        <end position="404"/>
    </location>
</feature>
<feature type="transmembrane region" description="Helical" evidence="14">
    <location>
        <begin position="255"/>
        <end position="273"/>
    </location>
</feature>